<reference evidence="11" key="1">
    <citation type="submission" date="2017-02" db="EMBL/GenBank/DDBJ databases">
        <authorList>
            <person name="Regsiter A."/>
            <person name="William W."/>
        </authorList>
    </citation>
    <scope>NUCLEOTIDE SEQUENCE</scope>
    <source>
        <strain evidence="11">Bib</strain>
    </source>
</reference>
<feature type="transmembrane region" description="Helical" evidence="10">
    <location>
        <begin position="50"/>
        <end position="75"/>
    </location>
</feature>
<keyword evidence="5 10" id="KW-0812">Transmembrane</keyword>
<evidence type="ECO:0000256" key="3">
    <source>
        <dbReference type="ARBA" id="ARBA00022449"/>
    </source>
</evidence>
<dbReference type="Pfam" id="PF01554">
    <property type="entry name" value="MatE"/>
    <property type="match status" value="2"/>
</dbReference>
<dbReference type="PANTHER" id="PTHR43298:SF2">
    <property type="entry name" value="FMN_FAD EXPORTER YEEO-RELATED"/>
    <property type="match status" value="1"/>
</dbReference>
<dbReference type="PIRSF" id="PIRSF006603">
    <property type="entry name" value="DinF"/>
    <property type="match status" value="1"/>
</dbReference>
<protein>
    <recommendedName>
        <fullName evidence="9">Multidrug-efflux transporter</fullName>
    </recommendedName>
</protein>
<evidence type="ECO:0000256" key="10">
    <source>
        <dbReference type="SAM" id="Phobius"/>
    </source>
</evidence>
<feature type="transmembrane region" description="Helical" evidence="10">
    <location>
        <begin position="12"/>
        <end position="30"/>
    </location>
</feature>
<dbReference type="GO" id="GO:0005886">
    <property type="term" value="C:plasma membrane"/>
    <property type="evidence" value="ECO:0007669"/>
    <property type="project" value="UniProtKB-SubCell"/>
</dbReference>
<dbReference type="EMBL" id="FWDM01000028">
    <property type="protein sequence ID" value="SLM14487.1"/>
    <property type="molecule type" value="Genomic_DNA"/>
</dbReference>
<dbReference type="InterPro" id="IPR050222">
    <property type="entry name" value="MATE_MdtK"/>
</dbReference>
<feature type="transmembrane region" description="Helical" evidence="10">
    <location>
        <begin position="350"/>
        <end position="370"/>
    </location>
</feature>
<gene>
    <name evidence="11" type="ORF">SPIROBIBN47_340017</name>
</gene>
<dbReference type="GO" id="GO:0015297">
    <property type="term" value="F:antiporter activity"/>
    <property type="evidence" value="ECO:0007669"/>
    <property type="project" value="UniProtKB-KW"/>
</dbReference>
<accession>A0A3P3XK89</accession>
<dbReference type="GO" id="GO:0006811">
    <property type="term" value="P:monoatomic ion transport"/>
    <property type="evidence" value="ECO:0007669"/>
    <property type="project" value="UniProtKB-KW"/>
</dbReference>
<evidence type="ECO:0000256" key="7">
    <source>
        <dbReference type="ARBA" id="ARBA00023065"/>
    </source>
</evidence>
<feature type="transmembrane region" description="Helical" evidence="10">
    <location>
        <begin position="96"/>
        <end position="121"/>
    </location>
</feature>
<evidence type="ECO:0000256" key="6">
    <source>
        <dbReference type="ARBA" id="ARBA00022989"/>
    </source>
</evidence>
<evidence type="ECO:0000256" key="2">
    <source>
        <dbReference type="ARBA" id="ARBA00022448"/>
    </source>
</evidence>
<keyword evidence="6 10" id="KW-1133">Transmembrane helix</keyword>
<dbReference type="NCBIfam" id="TIGR00797">
    <property type="entry name" value="matE"/>
    <property type="match status" value="1"/>
</dbReference>
<dbReference type="PANTHER" id="PTHR43298">
    <property type="entry name" value="MULTIDRUG RESISTANCE PROTEIN NORM-RELATED"/>
    <property type="match status" value="1"/>
</dbReference>
<dbReference type="AlphaFoldDB" id="A0A3P3XK89"/>
<keyword evidence="3" id="KW-0050">Antiport</keyword>
<keyword evidence="2" id="KW-0813">Transport</keyword>
<feature type="transmembrane region" description="Helical" evidence="10">
    <location>
        <begin position="133"/>
        <end position="152"/>
    </location>
</feature>
<keyword evidence="8 10" id="KW-0472">Membrane</keyword>
<keyword evidence="7" id="KW-0406">Ion transport</keyword>
<keyword evidence="4" id="KW-1003">Cell membrane</keyword>
<evidence type="ECO:0000256" key="1">
    <source>
        <dbReference type="ARBA" id="ARBA00004651"/>
    </source>
</evidence>
<feature type="transmembrane region" description="Helical" evidence="10">
    <location>
        <begin position="191"/>
        <end position="211"/>
    </location>
</feature>
<evidence type="ECO:0000256" key="8">
    <source>
        <dbReference type="ARBA" id="ARBA00023136"/>
    </source>
</evidence>
<name>A0A3P3XK89_9SPIR</name>
<feature type="transmembrane region" description="Helical" evidence="10">
    <location>
        <begin position="314"/>
        <end position="338"/>
    </location>
</feature>
<dbReference type="CDD" id="cd13138">
    <property type="entry name" value="MATE_yoeA_like"/>
    <property type="match status" value="1"/>
</dbReference>
<evidence type="ECO:0000313" key="11">
    <source>
        <dbReference type="EMBL" id="SLM14487.1"/>
    </source>
</evidence>
<dbReference type="InterPro" id="IPR048279">
    <property type="entry name" value="MdtK-like"/>
</dbReference>
<feature type="transmembrane region" description="Helical" evidence="10">
    <location>
        <begin position="164"/>
        <end position="185"/>
    </location>
</feature>
<sequence length="454" mass="49673">MKDLTKGDEATTLITFALPMLLGNVFQQFYNMVDSFVVGRFVGTNALAAVGVAFPVIFLLVALIMGITMGSSVLISQFFGARDRERLASTISTSYIFLFGAGIFMSVLGFFSVPFILNILAVPPEIYAEARSYMSIILGGMLITFGYNGVSAMLRGVGDSKTPLYLLVAASLMNVVLDLVFVIVFHWGVAGAAWATLISQAFSFITAMVIFNRTESHMKVELKKLSWNKEIFGSMIKIGLPTGIQQTLVSLGMMMLTRIVNEFGPATMAAYTAAARIDSFASMPAMNLSQALMTFTGQNMGAGKTERVKKGHRAAIIMNIVISLSITLLVTLAGHWLIGIFTTDGAVIDIGARYLLIVGFFYIIFGTMFINNGVMRGAGDVFIPMISSLLALWIVRIPCALLFTKVFGMGSDGIWWSIPAGWFVGFVFTTWYYRTGKWKTKVLVRRPPLAEEIE</sequence>
<proteinExistence type="predicted"/>
<dbReference type="GO" id="GO:0042910">
    <property type="term" value="F:xenobiotic transmembrane transporter activity"/>
    <property type="evidence" value="ECO:0007669"/>
    <property type="project" value="InterPro"/>
</dbReference>
<feature type="transmembrane region" description="Helical" evidence="10">
    <location>
        <begin position="382"/>
        <end position="407"/>
    </location>
</feature>
<comment type="subcellular location">
    <subcellularLocation>
        <location evidence="1">Cell membrane</location>
        <topology evidence="1">Multi-pass membrane protein</topology>
    </subcellularLocation>
</comment>
<evidence type="ECO:0000256" key="5">
    <source>
        <dbReference type="ARBA" id="ARBA00022692"/>
    </source>
</evidence>
<feature type="transmembrane region" description="Helical" evidence="10">
    <location>
        <begin position="413"/>
        <end position="433"/>
    </location>
</feature>
<organism evidence="11">
    <name type="scientific">uncultured spirochete</name>
    <dbReference type="NCBI Taxonomy" id="156406"/>
    <lineage>
        <taxon>Bacteria</taxon>
        <taxon>Pseudomonadati</taxon>
        <taxon>Spirochaetota</taxon>
        <taxon>Spirochaetia</taxon>
        <taxon>Spirochaetales</taxon>
        <taxon>environmental samples</taxon>
    </lineage>
</organism>
<evidence type="ECO:0000256" key="4">
    <source>
        <dbReference type="ARBA" id="ARBA00022475"/>
    </source>
</evidence>
<evidence type="ECO:0000256" key="9">
    <source>
        <dbReference type="ARBA" id="ARBA00031636"/>
    </source>
</evidence>
<dbReference type="InterPro" id="IPR002528">
    <property type="entry name" value="MATE_fam"/>
</dbReference>